<dbReference type="EMBL" id="LAZR01051727">
    <property type="protein sequence ID" value="KKK84548.1"/>
    <property type="molecule type" value="Genomic_DNA"/>
</dbReference>
<accession>A0A0F8YSY1</accession>
<name>A0A0F8YSY1_9ZZZZ</name>
<organism evidence="1">
    <name type="scientific">marine sediment metagenome</name>
    <dbReference type="NCBI Taxonomy" id="412755"/>
    <lineage>
        <taxon>unclassified sequences</taxon>
        <taxon>metagenomes</taxon>
        <taxon>ecological metagenomes</taxon>
    </lineage>
</organism>
<gene>
    <name evidence="1" type="ORF">LCGC14_2782250</name>
</gene>
<proteinExistence type="predicted"/>
<evidence type="ECO:0000313" key="1">
    <source>
        <dbReference type="EMBL" id="KKK84548.1"/>
    </source>
</evidence>
<protein>
    <submittedName>
        <fullName evidence="1">Uncharacterized protein</fullName>
    </submittedName>
</protein>
<reference evidence="1" key="1">
    <citation type="journal article" date="2015" name="Nature">
        <title>Complex archaea that bridge the gap between prokaryotes and eukaryotes.</title>
        <authorList>
            <person name="Spang A."/>
            <person name="Saw J.H."/>
            <person name="Jorgensen S.L."/>
            <person name="Zaremba-Niedzwiedzka K."/>
            <person name="Martijn J."/>
            <person name="Lind A.E."/>
            <person name="van Eijk R."/>
            <person name="Schleper C."/>
            <person name="Guy L."/>
            <person name="Ettema T.J."/>
        </authorList>
    </citation>
    <scope>NUCLEOTIDE SEQUENCE</scope>
</reference>
<dbReference type="AlphaFoldDB" id="A0A0F8YSY1"/>
<sequence length="77" mass="9118">GSYVKYCRDSLKLEPLSSMSNPTSKKVWRERLLKEGRENLKSGKRLVISEIVSSSSNRYIYKFFKNFGEYNKKLLKY</sequence>
<comment type="caution">
    <text evidence="1">The sequence shown here is derived from an EMBL/GenBank/DDBJ whole genome shotgun (WGS) entry which is preliminary data.</text>
</comment>
<feature type="non-terminal residue" evidence="1">
    <location>
        <position position="1"/>
    </location>
</feature>